<evidence type="ECO:0000313" key="2">
    <source>
        <dbReference type="EMBL" id="KAF2126008.1"/>
    </source>
</evidence>
<organism evidence="2 3">
    <name type="scientific">Dothidotthia symphoricarpi CBS 119687</name>
    <dbReference type="NCBI Taxonomy" id="1392245"/>
    <lineage>
        <taxon>Eukaryota</taxon>
        <taxon>Fungi</taxon>
        <taxon>Dikarya</taxon>
        <taxon>Ascomycota</taxon>
        <taxon>Pezizomycotina</taxon>
        <taxon>Dothideomycetes</taxon>
        <taxon>Pleosporomycetidae</taxon>
        <taxon>Pleosporales</taxon>
        <taxon>Dothidotthiaceae</taxon>
        <taxon>Dothidotthia</taxon>
    </lineage>
</organism>
<proteinExistence type="predicted"/>
<sequence>MVHGKSGPESGSGAGSGSGARVSARQDRTRQGRRWAWCGEQPLACVLQPSAVDHDRRKRPSAFPDPAVAARHTTPKRPPPAPPASAGDPAFALHASLTV</sequence>
<dbReference type="RefSeq" id="XP_033520400.1">
    <property type="nucleotide sequence ID" value="XM_033670778.1"/>
</dbReference>
<name>A0A6A6A5G1_9PLEO</name>
<dbReference type="EMBL" id="ML977514">
    <property type="protein sequence ID" value="KAF2126008.1"/>
    <property type="molecule type" value="Genomic_DNA"/>
</dbReference>
<feature type="region of interest" description="Disordered" evidence="1">
    <location>
        <begin position="1"/>
        <end position="99"/>
    </location>
</feature>
<gene>
    <name evidence="2" type="ORF">P153DRAFT_388760</name>
</gene>
<dbReference type="GeneID" id="54411210"/>
<keyword evidence="3" id="KW-1185">Reference proteome</keyword>
<dbReference type="AlphaFoldDB" id="A0A6A6A5G1"/>
<protein>
    <submittedName>
        <fullName evidence="2">Uncharacterized protein</fullName>
    </submittedName>
</protein>
<reference evidence="2" key="1">
    <citation type="journal article" date="2020" name="Stud. Mycol.">
        <title>101 Dothideomycetes genomes: a test case for predicting lifestyles and emergence of pathogens.</title>
        <authorList>
            <person name="Haridas S."/>
            <person name="Albert R."/>
            <person name="Binder M."/>
            <person name="Bloem J."/>
            <person name="Labutti K."/>
            <person name="Salamov A."/>
            <person name="Andreopoulos B."/>
            <person name="Baker S."/>
            <person name="Barry K."/>
            <person name="Bills G."/>
            <person name="Bluhm B."/>
            <person name="Cannon C."/>
            <person name="Castanera R."/>
            <person name="Culley D."/>
            <person name="Daum C."/>
            <person name="Ezra D."/>
            <person name="Gonzalez J."/>
            <person name="Henrissat B."/>
            <person name="Kuo A."/>
            <person name="Liang C."/>
            <person name="Lipzen A."/>
            <person name="Lutzoni F."/>
            <person name="Magnuson J."/>
            <person name="Mondo S."/>
            <person name="Nolan M."/>
            <person name="Ohm R."/>
            <person name="Pangilinan J."/>
            <person name="Park H.-J."/>
            <person name="Ramirez L."/>
            <person name="Alfaro M."/>
            <person name="Sun H."/>
            <person name="Tritt A."/>
            <person name="Yoshinaga Y."/>
            <person name="Zwiers L.-H."/>
            <person name="Turgeon B."/>
            <person name="Goodwin S."/>
            <person name="Spatafora J."/>
            <person name="Crous P."/>
            <person name="Grigoriev I."/>
        </authorList>
    </citation>
    <scope>NUCLEOTIDE SEQUENCE</scope>
    <source>
        <strain evidence="2">CBS 119687</strain>
    </source>
</reference>
<evidence type="ECO:0000313" key="3">
    <source>
        <dbReference type="Proteomes" id="UP000799771"/>
    </source>
</evidence>
<dbReference type="Proteomes" id="UP000799771">
    <property type="component" value="Unassembled WGS sequence"/>
</dbReference>
<accession>A0A6A6A5G1</accession>
<evidence type="ECO:0000256" key="1">
    <source>
        <dbReference type="SAM" id="MobiDB-lite"/>
    </source>
</evidence>